<dbReference type="GeneID" id="93294321"/>
<dbReference type="RefSeq" id="WP_014845052.1">
    <property type="nucleotide sequence ID" value="NZ_LNXW01000006.1"/>
</dbReference>
<gene>
    <name evidence="2" type="ORF">Lche_0102</name>
</gene>
<reference evidence="2 3" key="1">
    <citation type="submission" date="2015-11" db="EMBL/GenBank/DDBJ databases">
        <title>Genomic analysis of 38 Legionella species identifies large and diverse effector repertoires.</title>
        <authorList>
            <person name="Burstein D."/>
            <person name="Amaro F."/>
            <person name="Zusman T."/>
            <person name="Lifshitz Z."/>
            <person name="Cohen O."/>
            <person name="Gilbert J.A."/>
            <person name="Pupko T."/>
            <person name="Shuman H.A."/>
            <person name="Segal G."/>
        </authorList>
    </citation>
    <scope>NUCLEOTIDE SEQUENCE [LARGE SCALE GENOMIC DNA]</scope>
    <source>
        <strain evidence="2 3">ORW</strain>
    </source>
</reference>
<comment type="caution">
    <text evidence="2">The sequence shown here is derived from an EMBL/GenBank/DDBJ whole genome shotgun (WGS) entry which is preliminary data.</text>
</comment>
<dbReference type="InterPro" id="IPR010499">
    <property type="entry name" value="AraC_E-bd"/>
</dbReference>
<feature type="domain" description="AraC effector-binding" evidence="1">
    <location>
        <begin position="4"/>
        <end position="152"/>
    </location>
</feature>
<dbReference type="PANTHER" id="PTHR36444">
    <property type="entry name" value="TRANSCRIPTIONAL REGULATOR PROTEIN YOBU-RELATED"/>
    <property type="match status" value="1"/>
</dbReference>
<organism evidence="2 3">
    <name type="scientific">Legionella cherrii</name>
    <dbReference type="NCBI Taxonomy" id="28084"/>
    <lineage>
        <taxon>Bacteria</taxon>
        <taxon>Pseudomonadati</taxon>
        <taxon>Pseudomonadota</taxon>
        <taxon>Gammaproteobacteria</taxon>
        <taxon>Legionellales</taxon>
        <taxon>Legionellaceae</taxon>
        <taxon>Legionella</taxon>
    </lineage>
</organism>
<dbReference type="OrthoDB" id="3173400at2"/>
<dbReference type="InterPro" id="IPR053182">
    <property type="entry name" value="YobU-like_regulator"/>
</dbReference>
<dbReference type="STRING" id="28084.Lche_0102"/>
<dbReference type="SUPFAM" id="SSF55136">
    <property type="entry name" value="Probable bacterial effector-binding domain"/>
    <property type="match status" value="1"/>
</dbReference>
<evidence type="ECO:0000313" key="2">
    <source>
        <dbReference type="EMBL" id="KTC82879.1"/>
    </source>
</evidence>
<proteinExistence type="predicted"/>
<dbReference type="EMBL" id="LNXW01000006">
    <property type="protein sequence ID" value="KTC82879.1"/>
    <property type="molecule type" value="Genomic_DNA"/>
</dbReference>
<sequence>MTVIIPQLTQIQEFKVTGMSVRTKNEEDFNPKTARIPHLWEQFLDSKIKTQQDSPVYGVYHHYESDSSGYYTVTAGIGIVNESKATHLDRVTINAGNYLVFKAIGPNPSAIINAWQTIWSYFNEKPKYERIYLTDFELYKTPHESAVYIGIK</sequence>
<accession>A0A0W0SHJ0</accession>
<dbReference type="Pfam" id="PF14526">
    <property type="entry name" value="Cass2"/>
    <property type="match status" value="1"/>
</dbReference>
<dbReference type="PANTHER" id="PTHR36444:SF2">
    <property type="entry name" value="TRANSCRIPTIONAL REGULATOR PROTEIN YOBU-RELATED"/>
    <property type="match status" value="1"/>
</dbReference>
<dbReference type="Proteomes" id="UP000054921">
    <property type="component" value="Unassembled WGS sequence"/>
</dbReference>
<name>A0A0W0SHJ0_9GAMM</name>
<protein>
    <submittedName>
        <fullName evidence="2">Transcription activator</fullName>
    </submittedName>
</protein>
<dbReference type="Gene3D" id="3.20.80.10">
    <property type="entry name" value="Regulatory factor, effector binding domain"/>
    <property type="match status" value="1"/>
</dbReference>
<dbReference type="InterPro" id="IPR029441">
    <property type="entry name" value="Cass2"/>
</dbReference>
<dbReference type="AlphaFoldDB" id="A0A0W0SHJ0"/>
<evidence type="ECO:0000313" key="3">
    <source>
        <dbReference type="Proteomes" id="UP000054921"/>
    </source>
</evidence>
<dbReference type="InterPro" id="IPR011256">
    <property type="entry name" value="Reg_factor_effector_dom_sf"/>
</dbReference>
<evidence type="ECO:0000259" key="1">
    <source>
        <dbReference type="SMART" id="SM00871"/>
    </source>
</evidence>
<dbReference type="PATRIC" id="fig|28084.5.peg.113"/>
<dbReference type="SMART" id="SM00871">
    <property type="entry name" value="AraC_E_bind"/>
    <property type="match status" value="1"/>
</dbReference>